<dbReference type="RefSeq" id="WP_076322946.1">
    <property type="nucleotide sequence ID" value="NZ_MRTF01000004.1"/>
</dbReference>
<dbReference type="InterPro" id="IPR002678">
    <property type="entry name" value="DUF34/NIF3"/>
</dbReference>
<keyword evidence="3 4" id="KW-0479">Metal-binding</keyword>
<feature type="binding site" evidence="4">
    <location>
        <position position="236"/>
    </location>
    <ligand>
        <name>a divalent metal cation</name>
        <dbReference type="ChEBI" id="CHEBI:60240"/>
        <label>1</label>
    </ligand>
</feature>
<gene>
    <name evidence="5" type="ORF">BK123_13695</name>
</gene>
<dbReference type="PANTHER" id="PTHR13799:SF14">
    <property type="entry name" value="GTP CYCLOHYDROLASE 1 TYPE 2 HOMOLOG"/>
    <property type="match status" value="1"/>
</dbReference>
<sequence length="268" mass="29217">MSVTVQDVIDRLTEPAGQGHFESTVDRVVAGSADAIVHGIAVTFAASHSVLQRAIQAGANLVITHEGVFYSHHEDGVEGMQASAVHQDKIDLIQSGNLTIYRFHDAPHRYVPDMITQGLVQALDWEPYIDKYLPTAAVVTLPGEMTVQDVVEDIKRKLNLPYLRYIGNQRGTCSRIGITVGYRGGGTHAIPLCVNERLDLLIAGEGPEWETPEYIGDAAAQGRNPSMLLLGHAASEEPGMVCVAERLREFFPKIPVHDIPSVPLIQVI</sequence>
<protein>
    <recommendedName>
        <fullName evidence="2">GTP cyclohydrolase 1 type 2 homolog</fullName>
    </recommendedName>
</protein>
<reference evidence="5 6" key="1">
    <citation type="submission" date="2016-11" db="EMBL/GenBank/DDBJ databases">
        <title>Paenibacillus species isolates.</title>
        <authorList>
            <person name="Beno S.M."/>
        </authorList>
    </citation>
    <scope>NUCLEOTIDE SEQUENCE [LARGE SCALE GENOMIC DNA]</scope>
    <source>
        <strain evidence="5 6">FSL F4-0100</strain>
    </source>
</reference>
<dbReference type="Gene3D" id="3.40.1390.30">
    <property type="entry name" value="NIF3 (NGG1p interacting factor 3)-like"/>
    <property type="match status" value="2"/>
</dbReference>
<feature type="binding site" evidence="4">
    <location>
        <position position="65"/>
    </location>
    <ligand>
        <name>a divalent metal cation</name>
        <dbReference type="ChEBI" id="CHEBI:60240"/>
        <label>1</label>
    </ligand>
</feature>
<dbReference type="Pfam" id="PF01784">
    <property type="entry name" value="DUF34_NIF3"/>
    <property type="match status" value="1"/>
</dbReference>
<evidence type="ECO:0000256" key="4">
    <source>
        <dbReference type="PIRSR" id="PIRSR602678-1"/>
    </source>
</evidence>
<comment type="similarity">
    <text evidence="1">Belongs to the GTP cyclohydrolase I type 2/NIF3 family.</text>
</comment>
<organism evidence="5 6">
    <name type="scientific">Paenibacillus lautus</name>
    <name type="common">Bacillus lautus</name>
    <dbReference type="NCBI Taxonomy" id="1401"/>
    <lineage>
        <taxon>Bacteria</taxon>
        <taxon>Bacillati</taxon>
        <taxon>Bacillota</taxon>
        <taxon>Bacilli</taxon>
        <taxon>Bacillales</taxon>
        <taxon>Paenibacillaceae</taxon>
        <taxon>Paenibacillus</taxon>
    </lineage>
</organism>
<evidence type="ECO:0000256" key="2">
    <source>
        <dbReference type="ARBA" id="ARBA00022112"/>
    </source>
</evidence>
<feature type="binding site" evidence="4">
    <location>
        <position position="232"/>
    </location>
    <ligand>
        <name>a divalent metal cation</name>
        <dbReference type="ChEBI" id="CHEBI:60240"/>
        <label>1</label>
    </ligand>
</feature>
<dbReference type="SUPFAM" id="SSF102705">
    <property type="entry name" value="NIF3 (NGG1p interacting factor 3)-like"/>
    <property type="match status" value="1"/>
</dbReference>
<proteinExistence type="inferred from homology"/>
<evidence type="ECO:0000256" key="1">
    <source>
        <dbReference type="ARBA" id="ARBA00006964"/>
    </source>
</evidence>
<dbReference type="Proteomes" id="UP000187074">
    <property type="component" value="Unassembled WGS sequence"/>
</dbReference>
<dbReference type="EMBL" id="MRTF01000004">
    <property type="protein sequence ID" value="OME92920.1"/>
    <property type="molecule type" value="Genomic_DNA"/>
</dbReference>
<name>A0A1R1B2B1_PAELA</name>
<comment type="caution">
    <text evidence="5">The sequence shown here is derived from an EMBL/GenBank/DDBJ whole genome shotgun (WGS) entry which is preliminary data.</text>
</comment>
<dbReference type="InterPro" id="IPR036069">
    <property type="entry name" value="DUF34/NIF3_sf"/>
</dbReference>
<dbReference type="GO" id="GO:0005737">
    <property type="term" value="C:cytoplasm"/>
    <property type="evidence" value="ECO:0007669"/>
    <property type="project" value="TreeGrafter"/>
</dbReference>
<evidence type="ECO:0000313" key="6">
    <source>
        <dbReference type="Proteomes" id="UP000187074"/>
    </source>
</evidence>
<dbReference type="PANTHER" id="PTHR13799">
    <property type="entry name" value="NGG1 INTERACTING FACTOR 3"/>
    <property type="match status" value="1"/>
</dbReference>
<dbReference type="AlphaFoldDB" id="A0A1R1B2B1"/>
<dbReference type="OrthoDB" id="1116574at2"/>
<evidence type="ECO:0000256" key="3">
    <source>
        <dbReference type="ARBA" id="ARBA00022723"/>
    </source>
</evidence>
<evidence type="ECO:0000313" key="5">
    <source>
        <dbReference type="EMBL" id="OME92920.1"/>
    </source>
</evidence>
<dbReference type="STRING" id="1401.BK123_13695"/>
<dbReference type="GO" id="GO:0046872">
    <property type="term" value="F:metal ion binding"/>
    <property type="evidence" value="ECO:0007669"/>
    <property type="project" value="UniProtKB-KW"/>
</dbReference>
<feature type="binding site" evidence="4">
    <location>
        <position position="105"/>
    </location>
    <ligand>
        <name>a divalent metal cation</name>
        <dbReference type="ChEBI" id="CHEBI:60240"/>
        <label>1</label>
    </ligand>
</feature>
<accession>A0A1R1B2B1</accession>